<dbReference type="InterPro" id="IPR015867">
    <property type="entry name" value="N-reg_PII/ATP_PRibTrfase_C"/>
</dbReference>
<sequence length="324" mass="34605">MLKLVLPKGRIQVAVQAALAECGITLSGAERTYRPSVNVDGIQVKLLKSQNIPPLLALGQHDCGFAGADWVREQRADVVELLDLGFDPVKIVAAIPEDQDWDALRKKPLIAVSEYRRLTTDWLEGLGVDFTFVRSYGATEVFPPEDADLVVDNTATGATLRANRLQIVETVMESTTRFLAHPAALEDMEKRESIENLVVLLRGVLASRKRVLLEMNAPPEVLDAVVGLLPAMKSPTVSKLHREDGFSVRAAVPMSAVRTLVPQLLAAGATDILELPIRKIIPGLDTPLAVSGTGVGTQGATPEASGEAAPDPAALDGGDVLPPP</sequence>
<keyword evidence="11" id="KW-0067">ATP-binding</keyword>
<dbReference type="FunCoup" id="A0A259TUR9">
    <property type="interactions" value="443"/>
</dbReference>
<evidence type="ECO:0000256" key="15">
    <source>
        <dbReference type="NCBIfam" id="TIGR00070"/>
    </source>
</evidence>
<evidence type="ECO:0000256" key="3">
    <source>
        <dbReference type="ARBA" id="ARBA00004667"/>
    </source>
</evidence>
<keyword evidence="5" id="KW-0963">Cytoplasm</keyword>
<dbReference type="UniPathway" id="UPA00031">
    <property type="reaction ID" value="UER00006"/>
</dbReference>
<comment type="caution">
    <text evidence="19">The sequence shown here is derived from an EMBL/GenBank/DDBJ whole genome shotgun (WGS) entry which is preliminary data.</text>
</comment>
<comment type="pathway">
    <text evidence="3">Amino-acid biosynthesis; L-histidine biosynthesis; L-histidine from 5-phospho-alpha-D-ribose 1-diphosphate: step 1/9.</text>
</comment>
<dbReference type="NCBIfam" id="TIGR00070">
    <property type="entry name" value="hisG"/>
    <property type="match status" value="1"/>
</dbReference>
<reference evidence="19 20" key="1">
    <citation type="submission" date="2016-11" db="EMBL/GenBank/DDBJ databases">
        <title>Study of marine rhodopsin-containing bacteria.</title>
        <authorList>
            <person name="Yoshizawa S."/>
            <person name="Kumagai Y."/>
            <person name="Kogure K."/>
        </authorList>
    </citation>
    <scope>NUCLEOTIDE SEQUENCE [LARGE SCALE GENOMIC DNA]</scope>
    <source>
        <strain evidence="19 20">SG-29</strain>
    </source>
</reference>
<evidence type="ECO:0000256" key="8">
    <source>
        <dbReference type="ARBA" id="ARBA00022679"/>
    </source>
</evidence>
<feature type="region of interest" description="Disordered" evidence="16">
    <location>
        <begin position="292"/>
        <end position="324"/>
    </location>
</feature>
<evidence type="ECO:0000256" key="1">
    <source>
        <dbReference type="ARBA" id="ARBA00000915"/>
    </source>
</evidence>
<dbReference type="NCBIfam" id="TIGR03455">
    <property type="entry name" value="HisG_C-term"/>
    <property type="match status" value="1"/>
</dbReference>
<dbReference type="SUPFAM" id="SSF53850">
    <property type="entry name" value="Periplasmic binding protein-like II"/>
    <property type="match status" value="1"/>
</dbReference>
<feature type="compositionally biased region" description="Low complexity" evidence="16">
    <location>
        <begin position="308"/>
        <end position="324"/>
    </location>
</feature>
<keyword evidence="7 19" id="KW-0328">Glycosyltransferase</keyword>
<keyword evidence="13" id="KW-0368">Histidine biosynthesis</keyword>
<dbReference type="OrthoDB" id="9801867at2"/>
<evidence type="ECO:0000313" key="19">
    <source>
        <dbReference type="EMBL" id="OZC01505.1"/>
    </source>
</evidence>
<keyword evidence="10" id="KW-0547">Nucleotide-binding</keyword>
<keyword evidence="8 19" id="KW-0808">Transferase</keyword>
<evidence type="ECO:0000256" key="12">
    <source>
        <dbReference type="ARBA" id="ARBA00022842"/>
    </source>
</evidence>
<evidence type="ECO:0000256" key="6">
    <source>
        <dbReference type="ARBA" id="ARBA00022605"/>
    </source>
</evidence>
<dbReference type="Proteomes" id="UP000216446">
    <property type="component" value="Unassembled WGS sequence"/>
</dbReference>
<evidence type="ECO:0000256" key="5">
    <source>
        <dbReference type="ARBA" id="ARBA00022490"/>
    </source>
</evidence>
<evidence type="ECO:0000256" key="11">
    <source>
        <dbReference type="ARBA" id="ARBA00022840"/>
    </source>
</evidence>
<accession>A0A259TUR9</accession>
<evidence type="ECO:0000256" key="13">
    <source>
        <dbReference type="ARBA" id="ARBA00023102"/>
    </source>
</evidence>
<dbReference type="GO" id="GO:0000287">
    <property type="term" value="F:magnesium ion binding"/>
    <property type="evidence" value="ECO:0007669"/>
    <property type="project" value="InterPro"/>
</dbReference>
<feature type="non-terminal residue" evidence="19">
    <location>
        <position position="324"/>
    </location>
</feature>
<keyword evidence="6" id="KW-0028">Amino-acid biosynthesis</keyword>
<comment type="function">
    <text evidence="14">Catalyzes the condensation of ATP and 5-phosphoribose 1-diphosphate to form N'-(5'-phosphoribosyl)-ATP (PR-ATP). Has a crucial role in the pathway because the rate of histidine biosynthesis seems to be controlled primarily by regulation of HisG enzymatic activity.</text>
</comment>
<proteinExistence type="predicted"/>
<keyword evidence="20" id="KW-1185">Reference proteome</keyword>
<dbReference type="Gene3D" id="3.30.70.120">
    <property type="match status" value="1"/>
</dbReference>
<dbReference type="InParanoid" id="A0A259TUR9"/>
<name>A0A259TUR9_9BACT</name>
<keyword evidence="12" id="KW-0460">Magnesium</keyword>
<dbReference type="GO" id="GO:0005737">
    <property type="term" value="C:cytoplasm"/>
    <property type="evidence" value="ECO:0007669"/>
    <property type="project" value="UniProtKB-SubCell"/>
</dbReference>
<protein>
    <recommendedName>
        <fullName evidence="4 15">ATP phosphoribosyltransferase</fullName>
        <ecNumber evidence="4 15">2.4.2.17</ecNumber>
    </recommendedName>
</protein>
<feature type="domain" description="ATP phosphoribosyltransferase catalytic" evidence="17">
    <location>
        <begin position="48"/>
        <end position="202"/>
    </location>
</feature>
<dbReference type="PANTHER" id="PTHR21403:SF10">
    <property type="entry name" value="ATP PHOSPHORIBOSYLTRANSFERASE"/>
    <property type="match status" value="1"/>
</dbReference>
<feature type="domain" description="Histidine biosynthesis HisG C-terminal" evidence="18">
    <location>
        <begin position="208"/>
        <end position="279"/>
    </location>
</feature>
<keyword evidence="9" id="KW-0479">Metal-binding</keyword>
<dbReference type="GO" id="GO:0000105">
    <property type="term" value="P:L-histidine biosynthetic process"/>
    <property type="evidence" value="ECO:0007669"/>
    <property type="project" value="UniProtKB-UniRule"/>
</dbReference>
<evidence type="ECO:0000259" key="17">
    <source>
        <dbReference type="Pfam" id="PF01634"/>
    </source>
</evidence>
<dbReference type="GO" id="GO:0003879">
    <property type="term" value="F:ATP phosphoribosyltransferase activity"/>
    <property type="evidence" value="ECO:0007669"/>
    <property type="project" value="UniProtKB-UniRule"/>
</dbReference>
<comment type="catalytic activity">
    <reaction evidence="1">
        <text>1-(5-phospho-beta-D-ribosyl)-ATP + diphosphate = 5-phospho-alpha-D-ribose 1-diphosphate + ATP</text>
        <dbReference type="Rhea" id="RHEA:18473"/>
        <dbReference type="ChEBI" id="CHEBI:30616"/>
        <dbReference type="ChEBI" id="CHEBI:33019"/>
        <dbReference type="ChEBI" id="CHEBI:58017"/>
        <dbReference type="ChEBI" id="CHEBI:73183"/>
        <dbReference type="EC" id="2.4.2.17"/>
    </reaction>
</comment>
<dbReference type="Pfam" id="PF08029">
    <property type="entry name" value="HisG_C"/>
    <property type="match status" value="1"/>
</dbReference>
<dbReference type="InterPro" id="IPR013820">
    <property type="entry name" value="ATP_PRibTrfase_cat"/>
</dbReference>
<dbReference type="EC" id="2.4.2.17" evidence="4 15"/>
<dbReference type="InterPro" id="IPR013115">
    <property type="entry name" value="HisG_C"/>
</dbReference>
<dbReference type="InterPro" id="IPR001348">
    <property type="entry name" value="ATP_PRibTrfase_HisG"/>
</dbReference>
<evidence type="ECO:0000256" key="2">
    <source>
        <dbReference type="ARBA" id="ARBA00004496"/>
    </source>
</evidence>
<dbReference type="AlphaFoldDB" id="A0A259TUR9"/>
<evidence type="ECO:0000256" key="10">
    <source>
        <dbReference type="ARBA" id="ARBA00022741"/>
    </source>
</evidence>
<evidence type="ECO:0000256" key="16">
    <source>
        <dbReference type="SAM" id="MobiDB-lite"/>
    </source>
</evidence>
<dbReference type="RefSeq" id="WP_143536957.1">
    <property type="nucleotide sequence ID" value="NZ_MQWB01000002.1"/>
</dbReference>
<evidence type="ECO:0000256" key="7">
    <source>
        <dbReference type="ARBA" id="ARBA00022676"/>
    </source>
</evidence>
<evidence type="ECO:0000256" key="4">
    <source>
        <dbReference type="ARBA" id="ARBA00011946"/>
    </source>
</evidence>
<dbReference type="PANTHER" id="PTHR21403">
    <property type="entry name" value="ATP PHOSPHORIBOSYLTRANSFERASE ATP-PRTASE"/>
    <property type="match status" value="1"/>
</dbReference>
<comment type="subcellular location">
    <subcellularLocation>
        <location evidence="2">Cytoplasm</location>
    </subcellularLocation>
</comment>
<dbReference type="GO" id="GO:0005524">
    <property type="term" value="F:ATP binding"/>
    <property type="evidence" value="ECO:0007669"/>
    <property type="project" value="UniProtKB-KW"/>
</dbReference>
<evidence type="ECO:0000259" key="18">
    <source>
        <dbReference type="Pfam" id="PF08029"/>
    </source>
</evidence>
<evidence type="ECO:0000313" key="20">
    <source>
        <dbReference type="Proteomes" id="UP000216446"/>
    </source>
</evidence>
<dbReference type="InterPro" id="IPR011322">
    <property type="entry name" value="N-reg_PII-like_a/b"/>
</dbReference>
<dbReference type="SUPFAM" id="SSF54913">
    <property type="entry name" value="GlnB-like"/>
    <property type="match status" value="1"/>
</dbReference>
<gene>
    <name evidence="19" type="ORF">BSZ36_16905</name>
</gene>
<evidence type="ECO:0000256" key="14">
    <source>
        <dbReference type="ARBA" id="ARBA00024861"/>
    </source>
</evidence>
<organism evidence="19 20">
    <name type="scientific">Rubricoccus marinus</name>
    <dbReference type="NCBI Taxonomy" id="716817"/>
    <lineage>
        <taxon>Bacteria</taxon>
        <taxon>Pseudomonadati</taxon>
        <taxon>Rhodothermota</taxon>
        <taxon>Rhodothermia</taxon>
        <taxon>Rhodothermales</taxon>
        <taxon>Rubricoccaceae</taxon>
        <taxon>Rubricoccus</taxon>
    </lineage>
</organism>
<evidence type="ECO:0000256" key="9">
    <source>
        <dbReference type="ARBA" id="ARBA00022723"/>
    </source>
</evidence>
<dbReference type="EMBL" id="MQWB01000002">
    <property type="protein sequence ID" value="OZC01505.1"/>
    <property type="molecule type" value="Genomic_DNA"/>
</dbReference>
<dbReference type="Pfam" id="PF01634">
    <property type="entry name" value="HisG"/>
    <property type="match status" value="1"/>
</dbReference>
<dbReference type="Gene3D" id="3.40.190.10">
    <property type="entry name" value="Periplasmic binding protein-like II"/>
    <property type="match status" value="2"/>
</dbReference>